<dbReference type="CDD" id="cd20070">
    <property type="entry name" value="5TM_YidC_Alb3"/>
    <property type="match status" value="1"/>
</dbReference>
<evidence type="ECO:0000256" key="7">
    <source>
        <dbReference type="ARBA" id="ARBA00022927"/>
    </source>
</evidence>
<dbReference type="Gene3D" id="2.70.98.90">
    <property type="match status" value="1"/>
</dbReference>
<dbReference type="HAMAP" id="MF_01810">
    <property type="entry name" value="YidC_type1"/>
    <property type="match status" value="1"/>
</dbReference>
<feature type="compositionally biased region" description="Low complexity" evidence="14">
    <location>
        <begin position="59"/>
        <end position="71"/>
    </location>
</feature>
<dbReference type="Proteomes" id="UP000295793">
    <property type="component" value="Unassembled WGS sequence"/>
</dbReference>
<feature type="transmembrane region" description="Helical" evidence="13">
    <location>
        <begin position="362"/>
        <end position="382"/>
    </location>
</feature>
<feature type="transmembrane region" description="Helical" evidence="13">
    <location>
        <begin position="505"/>
        <end position="526"/>
    </location>
</feature>
<dbReference type="InterPro" id="IPR019998">
    <property type="entry name" value="Membr_insert_YidC"/>
</dbReference>
<dbReference type="CDD" id="cd19961">
    <property type="entry name" value="EcYidC-like_peri"/>
    <property type="match status" value="1"/>
</dbReference>
<keyword evidence="18" id="KW-1185">Reference proteome</keyword>
<evidence type="ECO:0000256" key="11">
    <source>
        <dbReference type="ARBA" id="ARBA00033245"/>
    </source>
</evidence>
<comment type="caution">
    <text evidence="17">The sequence shown here is derived from an EMBL/GenBank/DDBJ whole genome shotgun (WGS) entry which is preliminary data.</text>
</comment>
<evidence type="ECO:0000256" key="8">
    <source>
        <dbReference type="ARBA" id="ARBA00022989"/>
    </source>
</evidence>
<dbReference type="PRINTS" id="PR01900">
    <property type="entry name" value="YIDCPROTEIN"/>
</dbReference>
<evidence type="ECO:0000259" key="16">
    <source>
        <dbReference type="Pfam" id="PF14849"/>
    </source>
</evidence>
<dbReference type="NCBIfam" id="TIGR03593">
    <property type="entry name" value="yidC_nterm"/>
    <property type="match status" value="1"/>
</dbReference>
<proteinExistence type="inferred from homology"/>
<evidence type="ECO:0000256" key="12">
    <source>
        <dbReference type="ARBA" id="ARBA00033342"/>
    </source>
</evidence>
<dbReference type="Pfam" id="PF14849">
    <property type="entry name" value="YidC_periplas"/>
    <property type="match status" value="1"/>
</dbReference>
<dbReference type="InterPro" id="IPR001708">
    <property type="entry name" value="YidC/ALB3/OXA1/COX18"/>
</dbReference>
<dbReference type="InterPro" id="IPR047196">
    <property type="entry name" value="YidC_ALB_C"/>
</dbReference>
<dbReference type="OrthoDB" id="9780552at2"/>
<dbReference type="GO" id="GO:0005886">
    <property type="term" value="C:plasma membrane"/>
    <property type="evidence" value="ECO:0007669"/>
    <property type="project" value="UniProtKB-SubCell"/>
</dbReference>
<comment type="function">
    <text evidence="13">Required for the insertion and/or proper folding and/or complex formation of integral membrane proteins into the membrane. Involved in integration of membrane proteins that insert both dependently and independently of the Sec translocase complex, as well as at least some lipoproteins. Aids folding of multispanning membrane proteins.</text>
</comment>
<feature type="transmembrane region" description="Helical" evidence="13">
    <location>
        <begin position="425"/>
        <end position="447"/>
    </location>
</feature>
<evidence type="ECO:0000256" key="1">
    <source>
        <dbReference type="ARBA" id="ARBA00004429"/>
    </source>
</evidence>
<evidence type="ECO:0000256" key="4">
    <source>
        <dbReference type="ARBA" id="ARBA00022448"/>
    </source>
</evidence>
<evidence type="ECO:0000256" key="3">
    <source>
        <dbReference type="ARBA" id="ARBA00015325"/>
    </source>
</evidence>
<keyword evidence="9 13" id="KW-0472">Membrane</keyword>
<dbReference type="PRINTS" id="PR00701">
    <property type="entry name" value="60KDINNERMP"/>
</dbReference>
<dbReference type="GO" id="GO:0051205">
    <property type="term" value="P:protein insertion into membrane"/>
    <property type="evidence" value="ECO:0007669"/>
    <property type="project" value="TreeGrafter"/>
</dbReference>
<feature type="domain" description="Membrane insertase YidC/Oxa/ALB C-terminal" evidence="15">
    <location>
        <begin position="362"/>
        <end position="541"/>
    </location>
</feature>
<accession>A0A4R3IDP0</accession>
<organism evidence="17 18">
    <name type="scientific">Reinekea marinisedimentorum</name>
    <dbReference type="NCBI Taxonomy" id="230495"/>
    <lineage>
        <taxon>Bacteria</taxon>
        <taxon>Pseudomonadati</taxon>
        <taxon>Pseudomonadota</taxon>
        <taxon>Gammaproteobacteria</taxon>
        <taxon>Oceanospirillales</taxon>
        <taxon>Saccharospirillaceae</taxon>
        <taxon>Reinekea</taxon>
    </lineage>
</organism>
<evidence type="ECO:0000256" key="13">
    <source>
        <dbReference type="HAMAP-Rule" id="MF_01810"/>
    </source>
</evidence>
<feature type="domain" description="Membrane insertase YidC N-terminal" evidence="16">
    <location>
        <begin position="76"/>
        <end position="351"/>
    </location>
</feature>
<name>A0A4R3IDP0_9GAMM</name>
<dbReference type="InterPro" id="IPR028055">
    <property type="entry name" value="YidC/Oxa/ALB_C"/>
</dbReference>
<feature type="transmembrane region" description="Helical" evidence="13">
    <location>
        <begin position="459"/>
        <end position="485"/>
    </location>
</feature>
<feature type="transmembrane region" description="Helical" evidence="13">
    <location>
        <begin position="6"/>
        <end position="23"/>
    </location>
</feature>
<dbReference type="PANTHER" id="PTHR12428:SF65">
    <property type="entry name" value="CYTOCHROME C OXIDASE ASSEMBLY PROTEIN COX18, MITOCHONDRIAL"/>
    <property type="match status" value="1"/>
</dbReference>
<dbReference type="EMBL" id="SLZR01000001">
    <property type="protein sequence ID" value="TCS43857.1"/>
    <property type="molecule type" value="Genomic_DNA"/>
</dbReference>
<dbReference type="GO" id="GO:0015031">
    <property type="term" value="P:protein transport"/>
    <property type="evidence" value="ECO:0007669"/>
    <property type="project" value="UniProtKB-KW"/>
</dbReference>
<comment type="subcellular location">
    <subcellularLocation>
        <location evidence="1">Cell inner membrane</location>
        <topology evidence="1">Multi-pass membrane protein</topology>
    </subcellularLocation>
    <subcellularLocation>
        <location evidence="13">Cell membrane</location>
        <topology evidence="13">Multi-pass membrane protein</topology>
    </subcellularLocation>
</comment>
<comment type="similarity">
    <text evidence="2 13">Belongs to the OXA1/ALB3/YidC family. Type 1 subfamily.</text>
</comment>
<evidence type="ECO:0000256" key="10">
    <source>
        <dbReference type="ARBA" id="ARBA00023186"/>
    </source>
</evidence>
<dbReference type="NCBIfam" id="NF002352">
    <property type="entry name" value="PRK01318.1-3"/>
    <property type="match status" value="1"/>
</dbReference>
<keyword evidence="6 13" id="KW-0812">Transmembrane</keyword>
<evidence type="ECO:0000256" key="9">
    <source>
        <dbReference type="ARBA" id="ARBA00023136"/>
    </source>
</evidence>
<gene>
    <name evidence="13" type="primary">yidC</name>
    <name evidence="17" type="ORF">BCF53_101200</name>
</gene>
<dbReference type="InterPro" id="IPR038221">
    <property type="entry name" value="YidC_periplasmic_sf"/>
</dbReference>
<keyword evidence="8 13" id="KW-1133">Transmembrane helix</keyword>
<protein>
    <recommendedName>
        <fullName evidence="3 13">Membrane protein insertase YidC</fullName>
    </recommendedName>
    <alternativeName>
        <fullName evidence="12 13">Foldase YidC</fullName>
    </alternativeName>
    <alternativeName>
        <fullName evidence="11 13">Membrane integrase YidC</fullName>
    </alternativeName>
    <alternativeName>
        <fullName evidence="13">Membrane protein YidC</fullName>
    </alternativeName>
</protein>
<feature type="region of interest" description="Disordered" evidence="14">
    <location>
        <begin position="51"/>
        <end position="71"/>
    </location>
</feature>
<dbReference type="NCBIfam" id="TIGR03592">
    <property type="entry name" value="yidC_oxa1_cterm"/>
    <property type="match status" value="1"/>
</dbReference>
<dbReference type="InterPro" id="IPR028053">
    <property type="entry name" value="Membr_insert_YidC_N"/>
</dbReference>
<dbReference type="RefSeq" id="WP_132698967.1">
    <property type="nucleotide sequence ID" value="NZ_SLZR01000001.1"/>
</dbReference>
<keyword evidence="4 13" id="KW-0813">Transport</keyword>
<dbReference type="AlphaFoldDB" id="A0A4R3IDP0"/>
<sequence>MDVRRISLIAGLAIVSYIMILQWSKDYSSTTPVESSVEAVSAIEAGSSSVASEVPQGNSASAAPTSDTDSATSQLISVNTDTFNVEIDLNGGDITLASLPKYPNALATPDVPFKILETQARTYIAQSGLVGENGIDQGGRALYSASQQQYNLAESEDSLDVVLTYSADNGLVVNKVFSFTRDSYVIDVRFELVNNSSETLRTNLFAQLKRDSSKDDSSSGGVGKRSYLGTTFSTSEHSYEKVSFKDLDDENFAESSVGGWVAIIQHYFLSAWVPPANDQNSFYGQKGGSGYYYAGYQSPTVTVGPGEEATIASQLYVGPKDQEALSALAENLEKTVDFGMLWWVAQPLFWLLKFIHGIVGNWGWAIVLLTLTVKMCLYPLTASSYRSMAKMKKFTPKIQELKAQFGDDRQRMSQEMMKLYQKEKLNPLGGCLPMLLQMPVFIALYWTLMESVELRQSPFIFWIVDLSVKDPFFVLPLLMGASMFFQMQMQQQPTMDPMQAKIMKFMPVMFTFMFLWFPAGLTLYWLSNNLITITQQFIVNKGIERSEAKEKEQAKASS</sequence>
<keyword evidence="7 13" id="KW-0653">Protein transport</keyword>
<evidence type="ECO:0000259" key="15">
    <source>
        <dbReference type="Pfam" id="PF02096"/>
    </source>
</evidence>
<dbReference type="GO" id="GO:0032977">
    <property type="term" value="F:membrane insertase activity"/>
    <property type="evidence" value="ECO:0007669"/>
    <property type="project" value="InterPro"/>
</dbReference>
<evidence type="ECO:0000313" key="18">
    <source>
        <dbReference type="Proteomes" id="UP000295793"/>
    </source>
</evidence>
<dbReference type="PANTHER" id="PTHR12428">
    <property type="entry name" value="OXA1"/>
    <property type="match status" value="1"/>
</dbReference>
<evidence type="ECO:0000256" key="2">
    <source>
        <dbReference type="ARBA" id="ARBA00010527"/>
    </source>
</evidence>
<evidence type="ECO:0000256" key="5">
    <source>
        <dbReference type="ARBA" id="ARBA00022475"/>
    </source>
</evidence>
<dbReference type="Pfam" id="PF02096">
    <property type="entry name" value="60KD_IMP"/>
    <property type="match status" value="1"/>
</dbReference>
<evidence type="ECO:0000256" key="6">
    <source>
        <dbReference type="ARBA" id="ARBA00022692"/>
    </source>
</evidence>
<keyword evidence="5 13" id="KW-1003">Cell membrane</keyword>
<evidence type="ECO:0000313" key="17">
    <source>
        <dbReference type="EMBL" id="TCS43857.1"/>
    </source>
</evidence>
<keyword evidence="10 13" id="KW-0143">Chaperone</keyword>
<reference evidence="17 18" key="1">
    <citation type="submission" date="2019-03" db="EMBL/GenBank/DDBJ databases">
        <title>Genomic Encyclopedia of Archaeal and Bacterial Type Strains, Phase II (KMG-II): from individual species to whole genera.</title>
        <authorList>
            <person name="Goeker M."/>
        </authorList>
    </citation>
    <scope>NUCLEOTIDE SEQUENCE [LARGE SCALE GENOMIC DNA]</scope>
    <source>
        <strain evidence="17 18">DSM 15388</strain>
    </source>
</reference>
<comment type="subunit">
    <text evidence="13">Interacts with the Sec translocase complex via SecD. Specifically interacts with transmembrane segments of nascent integral membrane proteins during membrane integration.</text>
</comment>
<evidence type="ECO:0000256" key="14">
    <source>
        <dbReference type="SAM" id="MobiDB-lite"/>
    </source>
</evidence>